<evidence type="ECO:0008006" key="4">
    <source>
        <dbReference type="Google" id="ProtNLM"/>
    </source>
</evidence>
<protein>
    <recommendedName>
        <fullName evidence="4">Enoyl-CoA hydratase</fullName>
    </recommendedName>
</protein>
<dbReference type="PANTHER" id="PTHR43802">
    <property type="entry name" value="ENOYL-COA HYDRATASE"/>
    <property type="match status" value="1"/>
</dbReference>
<comment type="similarity">
    <text evidence="1">Belongs to the enoyl-CoA hydratase/isomerase family.</text>
</comment>
<dbReference type="CDD" id="cd06558">
    <property type="entry name" value="crotonase-like"/>
    <property type="match status" value="1"/>
</dbReference>
<dbReference type="SUPFAM" id="SSF52096">
    <property type="entry name" value="ClpP/crotonase"/>
    <property type="match status" value="1"/>
</dbReference>
<evidence type="ECO:0000313" key="3">
    <source>
        <dbReference type="Proteomes" id="UP001059836"/>
    </source>
</evidence>
<dbReference type="Gene3D" id="3.90.226.10">
    <property type="entry name" value="2-enoyl-CoA Hydratase, Chain A, domain 1"/>
    <property type="match status" value="1"/>
</dbReference>
<evidence type="ECO:0000313" key="2">
    <source>
        <dbReference type="EMBL" id="QHN36750.1"/>
    </source>
</evidence>
<name>A0ABX6ILT7_9ACTN</name>
<dbReference type="PANTHER" id="PTHR43802:SF1">
    <property type="entry name" value="IP11341P-RELATED"/>
    <property type="match status" value="1"/>
</dbReference>
<keyword evidence="3" id="KW-1185">Reference proteome</keyword>
<dbReference type="InterPro" id="IPR029045">
    <property type="entry name" value="ClpP/crotonase-like_dom_sf"/>
</dbReference>
<accession>A0ABX6ILT7</accession>
<reference evidence="2" key="1">
    <citation type="journal article" date="2021" name="Nat. Microbiol.">
        <title>Cocultivation of an ultrasmall environmental parasitic bacterium with lytic ability against bacteria associated with wastewater foams.</title>
        <authorList>
            <person name="Batinovic S."/>
            <person name="Rose J.J.A."/>
            <person name="Ratcliffe J."/>
            <person name="Seviour R.J."/>
            <person name="Petrovski S."/>
        </authorList>
    </citation>
    <scope>NUCLEOTIDE SEQUENCE</scope>
    <source>
        <strain evidence="2">CON9</strain>
    </source>
</reference>
<organism evidence="2 3">
    <name type="scientific">Gordonia pseudamarae</name>
    <dbReference type="NCBI Taxonomy" id="2831662"/>
    <lineage>
        <taxon>Bacteria</taxon>
        <taxon>Bacillati</taxon>
        <taxon>Actinomycetota</taxon>
        <taxon>Actinomycetes</taxon>
        <taxon>Mycobacteriales</taxon>
        <taxon>Gordoniaceae</taxon>
        <taxon>Gordonia</taxon>
    </lineage>
</organism>
<evidence type="ECO:0000256" key="1">
    <source>
        <dbReference type="ARBA" id="ARBA00005254"/>
    </source>
</evidence>
<dbReference type="Proteomes" id="UP001059836">
    <property type="component" value="Chromosome"/>
</dbReference>
<sequence>MPHRAARGRSAAGYVRLRAGGHLVSGIDTGTEHLLLDTADGIATVTLNRPDVKNAVTPEMLDALAVVLADLDADAGVRAIVLTGAGAAFCAGGDVKAFAERGGDVPVGDDGVQDWFDKRARRQVGVVGRLRSMTTPSIAALPGAAAGAGLGLALACDLRVGGPSTLLTTAFIKIGLPGDFGVAWQLRDLIGVGPATRLMLLSDRVGADEALGLGLLDWLVPDDEVRSTAREIAGRLAASSAQAIGAMKANLRDARHLDLGAAMDAELVRYRACADGDEHKAAVRAFAERGRSTGTTPRRV</sequence>
<gene>
    <name evidence="2" type="ORF">GII31_19430</name>
</gene>
<dbReference type="EMBL" id="CP045809">
    <property type="protein sequence ID" value="QHN36750.1"/>
    <property type="molecule type" value="Genomic_DNA"/>
</dbReference>
<dbReference type="Pfam" id="PF00378">
    <property type="entry name" value="ECH_1"/>
    <property type="match status" value="1"/>
</dbReference>
<dbReference type="InterPro" id="IPR001753">
    <property type="entry name" value="Enoyl-CoA_hydra/iso"/>
</dbReference>
<proteinExistence type="inferred from homology"/>